<dbReference type="Proteomes" id="UP001646157">
    <property type="component" value="Unassembled WGS sequence"/>
</dbReference>
<proteinExistence type="predicted"/>
<evidence type="ECO:0000313" key="1">
    <source>
        <dbReference type="EMBL" id="MBM7585817.1"/>
    </source>
</evidence>
<evidence type="ECO:0000313" key="2">
    <source>
        <dbReference type="Proteomes" id="UP001646157"/>
    </source>
</evidence>
<sequence>MCNICNGTHVAKSMNGFTIEFVPCPDCGPMDPKVKAEKNRLFEERLAAAEMKFEVKSA</sequence>
<keyword evidence="1" id="KW-0648">Protein biosynthesis</keyword>
<reference evidence="1 2" key="1">
    <citation type="submission" date="2021-01" db="EMBL/GenBank/DDBJ databases">
        <title>Genomic Encyclopedia of Type Strains, Phase IV (KMG-IV): sequencing the most valuable type-strain genomes for metagenomic binning, comparative biology and taxonomic classification.</title>
        <authorList>
            <person name="Goeker M."/>
        </authorList>
    </citation>
    <scope>NUCLEOTIDE SEQUENCE [LARGE SCALE GENOMIC DNA]</scope>
    <source>
        <strain evidence="1 2">DSM 24834</strain>
    </source>
</reference>
<keyword evidence="1" id="KW-0396">Initiation factor</keyword>
<gene>
    <name evidence="1" type="ORF">JOC86_002359</name>
</gene>
<dbReference type="RefSeq" id="WP_205172532.1">
    <property type="nucleotide sequence ID" value="NZ_JAFBDZ010000002.1"/>
</dbReference>
<accession>A0ABS2ND81</accession>
<comment type="caution">
    <text evidence="1">The sequence shown here is derived from an EMBL/GenBank/DDBJ whole genome shotgun (WGS) entry which is preliminary data.</text>
</comment>
<name>A0ABS2ND81_9BACI</name>
<keyword evidence="2" id="KW-1185">Reference proteome</keyword>
<dbReference type="GO" id="GO:0003743">
    <property type="term" value="F:translation initiation factor activity"/>
    <property type="evidence" value="ECO:0007669"/>
    <property type="project" value="UniProtKB-KW"/>
</dbReference>
<dbReference type="EMBL" id="JAFBDZ010000002">
    <property type="protein sequence ID" value="MBM7585817.1"/>
    <property type="molecule type" value="Genomic_DNA"/>
</dbReference>
<organism evidence="1 2">
    <name type="scientific">Rossellomorea pakistanensis</name>
    <dbReference type="NCBI Taxonomy" id="992288"/>
    <lineage>
        <taxon>Bacteria</taxon>
        <taxon>Bacillati</taxon>
        <taxon>Bacillota</taxon>
        <taxon>Bacilli</taxon>
        <taxon>Bacillales</taxon>
        <taxon>Bacillaceae</taxon>
        <taxon>Rossellomorea</taxon>
    </lineage>
</organism>
<protein>
    <submittedName>
        <fullName evidence="1">Translation initiation factor 2 beta subunit (eIF-2beta)/eIF-5</fullName>
    </submittedName>
</protein>